<comment type="caution">
    <text evidence="1">The sequence shown here is derived from an EMBL/GenBank/DDBJ whole genome shotgun (WGS) entry which is preliminary data.</text>
</comment>
<evidence type="ECO:0000313" key="1">
    <source>
        <dbReference type="EMBL" id="MCW3786192.1"/>
    </source>
</evidence>
<dbReference type="RefSeq" id="WP_301189759.1">
    <property type="nucleotide sequence ID" value="NZ_JAPDPJ010000011.1"/>
</dbReference>
<name>A0AAE3M3L9_9BACT</name>
<proteinExistence type="predicted"/>
<dbReference type="AlphaFoldDB" id="A0AAE3M3L9"/>
<dbReference type="Pfam" id="PF01257">
    <property type="entry name" value="2Fe-2S_thioredx"/>
    <property type="match status" value="1"/>
</dbReference>
<dbReference type="CDD" id="cd02980">
    <property type="entry name" value="TRX_Fd_family"/>
    <property type="match status" value="1"/>
</dbReference>
<reference evidence="1" key="1">
    <citation type="submission" date="2022-10" db="EMBL/GenBank/DDBJ databases">
        <authorList>
            <person name="Yu W.X."/>
        </authorList>
    </citation>
    <scope>NUCLEOTIDE SEQUENCE</scope>
    <source>
        <strain evidence="1">AAT</strain>
    </source>
</reference>
<accession>A0AAE3M3L9</accession>
<protein>
    <submittedName>
        <fullName evidence="1">NAD(P)H-dependent oxidoreductase subunit E</fullName>
    </submittedName>
</protein>
<sequence>MQNEHSITICMGSSCFSRGNKEVLPIVKKFLAEHQLEKSVFFKGELCTGNCEKGPILKIDDEEFSLVTPDGIYDILANYFHV</sequence>
<dbReference type="SUPFAM" id="SSF52833">
    <property type="entry name" value="Thioredoxin-like"/>
    <property type="match status" value="1"/>
</dbReference>
<evidence type="ECO:0000313" key="2">
    <source>
        <dbReference type="Proteomes" id="UP001209229"/>
    </source>
</evidence>
<dbReference type="InterPro" id="IPR036249">
    <property type="entry name" value="Thioredoxin-like_sf"/>
</dbReference>
<keyword evidence="2" id="KW-1185">Reference proteome</keyword>
<dbReference type="EMBL" id="JAPDPJ010000011">
    <property type="protein sequence ID" value="MCW3786192.1"/>
    <property type="molecule type" value="Genomic_DNA"/>
</dbReference>
<gene>
    <name evidence="1" type="ORF">OM075_06910</name>
</gene>
<organism evidence="1 2">
    <name type="scientific">Plebeiibacterium sediminum</name>
    <dbReference type="NCBI Taxonomy" id="2992112"/>
    <lineage>
        <taxon>Bacteria</taxon>
        <taxon>Pseudomonadati</taxon>
        <taxon>Bacteroidota</taxon>
        <taxon>Bacteroidia</taxon>
        <taxon>Marinilabiliales</taxon>
        <taxon>Marinilabiliaceae</taxon>
        <taxon>Plebeiibacterium</taxon>
    </lineage>
</organism>
<dbReference type="Gene3D" id="3.40.30.10">
    <property type="entry name" value="Glutaredoxin"/>
    <property type="match status" value="1"/>
</dbReference>
<dbReference type="Proteomes" id="UP001209229">
    <property type="component" value="Unassembled WGS sequence"/>
</dbReference>